<dbReference type="PROSITE" id="PS00743">
    <property type="entry name" value="BETA_LACTAMASE_B_1"/>
    <property type="match status" value="1"/>
</dbReference>
<evidence type="ECO:0000256" key="4">
    <source>
        <dbReference type="ARBA" id="ARBA00005250"/>
    </source>
</evidence>
<evidence type="ECO:0000256" key="8">
    <source>
        <dbReference type="ARBA" id="ARBA00022729"/>
    </source>
</evidence>
<reference evidence="16" key="1">
    <citation type="journal article" date="2019" name="Int. J. Syst. Evol. Microbiol.">
        <title>The Global Catalogue of Microorganisms (GCM) 10K type strain sequencing project: providing services to taxonomists for standard genome sequencing and annotation.</title>
        <authorList>
            <consortium name="The Broad Institute Genomics Platform"/>
            <consortium name="The Broad Institute Genome Sequencing Center for Infectious Disease"/>
            <person name="Wu L."/>
            <person name="Ma J."/>
        </authorList>
    </citation>
    <scope>NUCLEOTIDE SEQUENCE [LARGE SCALE GENOMIC DNA]</scope>
    <source>
        <strain evidence="16">KCTC 42644</strain>
    </source>
</reference>
<evidence type="ECO:0000256" key="13">
    <source>
        <dbReference type="SAM" id="SignalP"/>
    </source>
</evidence>
<comment type="caution">
    <text evidence="15">The sequence shown here is derived from an EMBL/GenBank/DDBJ whole genome shotgun (WGS) entry which is preliminary data.</text>
</comment>
<dbReference type="SUPFAM" id="SSF56281">
    <property type="entry name" value="Metallo-hydrolase/oxidoreductase"/>
    <property type="match status" value="1"/>
</dbReference>
<evidence type="ECO:0000259" key="14">
    <source>
        <dbReference type="SMART" id="SM00849"/>
    </source>
</evidence>
<evidence type="ECO:0000313" key="16">
    <source>
        <dbReference type="Proteomes" id="UP001595615"/>
    </source>
</evidence>
<keyword evidence="16" id="KW-1185">Reference proteome</keyword>
<evidence type="ECO:0000256" key="2">
    <source>
        <dbReference type="ARBA" id="ARBA00001947"/>
    </source>
</evidence>
<evidence type="ECO:0000256" key="11">
    <source>
        <dbReference type="ARBA" id="ARBA00022833"/>
    </source>
</evidence>
<evidence type="ECO:0000313" key="15">
    <source>
        <dbReference type="EMBL" id="MFC3713193.1"/>
    </source>
</evidence>
<dbReference type="SMART" id="SM00849">
    <property type="entry name" value="Lactamase_B"/>
    <property type="match status" value="1"/>
</dbReference>
<keyword evidence="8 13" id="KW-0732">Signal</keyword>
<evidence type="ECO:0000256" key="1">
    <source>
        <dbReference type="ARBA" id="ARBA00001526"/>
    </source>
</evidence>
<keyword evidence="12" id="KW-0046">Antibiotic resistance</keyword>
<dbReference type="InterPro" id="IPR036866">
    <property type="entry name" value="RibonucZ/Hydroxyglut_hydro"/>
</dbReference>
<evidence type="ECO:0000256" key="9">
    <source>
        <dbReference type="ARBA" id="ARBA00022764"/>
    </source>
</evidence>
<dbReference type="InterPro" id="IPR001279">
    <property type="entry name" value="Metallo-B-lactamas"/>
</dbReference>
<dbReference type="InterPro" id="IPR050855">
    <property type="entry name" value="NDM-1-like"/>
</dbReference>
<evidence type="ECO:0000256" key="5">
    <source>
        <dbReference type="ARBA" id="ARBA00011245"/>
    </source>
</evidence>
<dbReference type="CDD" id="cd16282">
    <property type="entry name" value="metallo-hydrolase-like_MBL-fold"/>
    <property type="match status" value="1"/>
</dbReference>
<dbReference type="EMBL" id="JBHRXV010000010">
    <property type="protein sequence ID" value="MFC3713193.1"/>
    <property type="molecule type" value="Genomic_DNA"/>
</dbReference>
<feature type="signal peptide" evidence="13">
    <location>
        <begin position="1"/>
        <end position="20"/>
    </location>
</feature>
<comment type="cofactor">
    <cofactor evidence="2">
        <name>Zn(2+)</name>
        <dbReference type="ChEBI" id="CHEBI:29105"/>
    </cofactor>
</comment>
<name>A0ABV7XBV5_9SPHN</name>
<dbReference type="EC" id="3.5.2.6" evidence="6"/>
<dbReference type="PANTHER" id="PTHR42951">
    <property type="entry name" value="METALLO-BETA-LACTAMASE DOMAIN-CONTAINING"/>
    <property type="match status" value="1"/>
</dbReference>
<dbReference type="Gene3D" id="3.60.15.10">
    <property type="entry name" value="Ribonuclease Z/Hydroxyacylglutathione hydrolase-like"/>
    <property type="match status" value="1"/>
</dbReference>
<proteinExistence type="inferred from homology"/>
<feature type="chain" id="PRO_5047420724" description="beta-lactamase" evidence="13">
    <location>
        <begin position="21"/>
        <end position="299"/>
    </location>
</feature>
<keyword evidence="10" id="KW-0378">Hydrolase</keyword>
<comment type="subcellular location">
    <subcellularLocation>
        <location evidence="3">Periplasm</location>
    </subcellularLocation>
</comment>
<dbReference type="Proteomes" id="UP001595615">
    <property type="component" value="Unassembled WGS sequence"/>
</dbReference>
<evidence type="ECO:0000256" key="6">
    <source>
        <dbReference type="ARBA" id="ARBA00012865"/>
    </source>
</evidence>
<dbReference type="Pfam" id="PF00753">
    <property type="entry name" value="Lactamase_B"/>
    <property type="match status" value="1"/>
</dbReference>
<comment type="catalytic activity">
    <reaction evidence="1">
        <text>a beta-lactam + H2O = a substituted beta-amino acid</text>
        <dbReference type="Rhea" id="RHEA:20401"/>
        <dbReference type="ChEBI" id="CHEBI:15377"/>
        <dbReference type="ChEBI" id="CHEBI:35627"/>
        <dbReference type="ChEBI" id="CHEBI:140347"/>
        <dbReference type="EC" id="3.5.2.6"/>
    </reaction>
</comment>
<feature type="domain" description="Metallo-beta-lactamase" evidence="14">
    <location>
        <begin position="45"/>
        <end position="228"/>
    </location>
</feature>
<keyword evidence="7" id="KW-0479">Metal-binding</keyword>
<accession>A0ABV7XBV5</accession>
<dbReference type="RefSeq" id="WP_380861445.1">
    <property type="nucleotide sequence ID" value="NZ_JBHRXV010000010.1"/>
</dbReference>
<organism evidence="15 16">
    <name type="scientific">Sphingoaurantiacus capsulatus</name>
    <dbReference type="NCBI Taxonomy" id="1771310"/>
    <lineage>
        <taxon>Bacteria</taxon>
        <taxon>Pseudomonadati</taxon>
        <taxon>Pseudomonadota</taxon>
        <taxon>Alphaproteobacteria</taxon>
        <taxon>Sphingomonadales</taxon>
        <taxon>Sphingosinicellaceae</taxon>
        <taxon>Sphingoaurantiacus</taxon>
    </lineage>
</organism>
<keyword evidence="9" id="KW-0574">Periplasm</keyword>
<evidence type="ECO:0000256" key="10">
    <source>
        <dbReference type="ARBA" id="ARBA00022801"/>
    </source>
</evidence>
<comment type="similarity">
    <text evidence="4">Belongs to the metallo-beta-lactamase superfamily. Class-B beta-lactamase family.</text>
</comment>
<evidence type="ECO:0000256" key="7">
    <source>
        <dbReference type="ARBA" id="ARBA00022723"/>
    </source>
</evidence>
<protein>
    <recommendedName>
        <fullName evidence="6">beta-lactamase</fullName>
        <ecNumber evidence="6">3.5.2.6</ecNumber>
    </recommendedName>
</protein>
<dbReference type="InterPro" id="IPR001018">
    <property type="entry name" value="Beta-lactamase_class-B_CS"/>
</dbReference>
<dbReference type="PANTHER" id="PTHR42951:SF4">
    <property type="entry name" value="ACYL-COENZYME A THIOESTERASE MBLAC2"/>
    <property type="match status" value="1"/>
</dbReference>
<gene>
    <name evidence="15" type="ORF">ACFOMD_11455</name>
</gene>
<evidence type="ECO:0000256" key="12">
    <source>
        <dbReference type="ARBA" id="ARBA00023251"/>
    </source>
</evidence>
<evidence type="ECO:0000256" key="3">
    <source>
        <dbReference type="ARBA" id="ARBA00004418"/>
    </source>
</evidence>
<keyword evidence="11" id="KW-0862">Zinc</keyword>
<sequence>MHAFSRTLGLAAFLSAPLAAQPTPPPSAGTMRELAPGLSLIVGDIGNVAVAHGPEGVLLVDGQIPPTGPELQAIVAKLSDKPIRFVIDTHWHGDHIGGNGRLSRAGAAIVAHDNVAKRLSAEQYMRGYDSVVPPAPPHYRPTLTFSDRLTFNLNGETIEAIHLANAHTDGDTVVRFRTANVIHMGDIFFEGMFPFIDIAAGGRVQGMIAAVERVIALADDGTRIVPAHGAVSDRAGLIRYRDMLRDVTAKVQAGVRAGKSFADIRAAKPTAAYRLEGDADAFVGFVYDSLVPPKDMRAR</sequence>
<comment type="subunit">
    <text evidence="5">Monomer.</text>
</comment>